<dbReference type="Gene3D" id="3.40.30.10">
    <property type="entry name" value="Glutaredoxin"/>
    <property type="match status" value="1"/>
</dbReference>
<dbReference type="CDD" id="cd02947">
    <property type="entry name" value="TRX_family"/>
    <property type="match status" value="1"/>
</dbReference>
<dbReference type="AlphaFoldDB" id="A0A7K0BRE0"/>
<dbReference type="PANTHER" id="PTHR46115">
    <property type="entry name" value="THIOREDOXIN-LIKE PROTEIN 1"/>
    <property type="match status" value="1"/>
</dbReference>
<feature type="domain" description="Thioredoxin" evidence="3">
    <location>
        <begin position="1"/>
        <end position="104"/>
    </location>
</feature>
<dbReference type="PIRSF" id="PIRSF000077">
    <property type="entry name" value="Thioredoxin"/>
    <property type="match status" value="1"/>
</dbReference>
<evidence type="ECO:0000313" key="5">
    <source>
        <dbReference type="Proteomes" id="UP000487268"/>
    </source>
</evidence>
<dbReference type="InterPro" id="IPR013766">
    <property type="entry name" value="Thioredoxin_domain"/>
</dbReference>
<organism evidence="4 5">
    <name type="scientific">Actinomadura macrotermitis</name>
    <dbReference type="NCBI Taxonomy" id="2585200"/>
    <lineage>
        <taxon>Bacteria</taxon>
        <taxon>Bacillati</taxon>
        <taxon>Actinomycetota</taxon>
        <taxon>Actinomycetes</taxon>
        <taxon>Streptosporangiales</taxon>
        <taxon>Thermomonosporaceae</taxon>
        <taxon>Actinomadura</taxon>
    </lineage>
</organism>
<sequence>MIAEVSKKDEFAKLINGDKYTLAMFDAAWVGPSRQIAPVVEKLAKEHQDIHFIKVDVDDAAELAQEAGIRAMPTFILFRQGVKVDELVGANENGLKTLVTKAEAD</sequence>
<evidence type="ECO:0000256" key="2">
    <source>
        <dbReference type="PIRNR" id="PIRNR000077"/>
    </source>
</evidence>
<keyword evidence="1" id="KW-1015">Disulfide bond</keyword>
<dbReference type="PROSITE" id="PS51352">
    <property type="entry name" value="THIOREDOXIN_2"/>
    <property type="match status" value="1"/>
</dbReference>
<dbReference type="InterPro" id="IPR005746">
    <property type="entry name" value="Thioredoxin"/>
</dbReference>
<reference evidence="4 5" key="1">
    <citation type="submission" date="2019-10" db="EMBL/GenBank/DDBJ databases">
        <title>Actinomadura rubteroloni sp. nov. and Actinomadura macrotermitis sp. nov., isolated from the gut of fungus growing-termite Macrotermes natalensis.</title>
        <authorList>
            <person name="Benndorf R."/>
            <person name="Martin K."/>
            <person name="Kuefner M."/>
            <person name="De Beer W."/>
            <person name="Kaster A.-K."/>
            <person name="Vollmers J."/>
            <person name="Poulsen M."/>
            <person name="Beemelmanns C."/>
        </authorList>
    </citation>
    <scope>NUCLEOTIDE SEQUENCE [LARGE SCALE GENOMIC DNA]</scope>
    <source>
        <strain evidence="4 5">RB68</strain>
    </source>
</reference>
<name>A0A7K0BRE0_9ACTN</name>
<gene>
    <name evidence="4" type="ORF">ACRB68_18080</name>
</gene>
<dbReference type="InterPro" id="IPR036249">
    <property type="entry name" value="Thioredoxin-like_sf"/>
</dbReference>
<comment type="caution">
    <text evidence="4">The sequence shown here is derived from an EMBL/GenBank/DDBJ whole genome shotgun (WGS) entry which is preliminary data.</text>
</comment>
<comment type="similarity">
    <text evidence="2">Belongs to the thioredoxin family.</text>
</comment>
<proteinExistence type="inferred from homology"/>
<keyword evidence="5" id="KW-1185">Reference proteome</keyword>
<evidence type="ECO:0000259" key="3">
    <source>
        <dbReference type="PROSITE" id="PS51352"/>
    </source>
</evidence>
<dbReference type="Pfam" id="PF00085">
    <property type="entry name" value="Thioredoxin"/>
    <property type="match status" value="1"/>
</dbReference>
<evidence type="ECO:0000313" key="4">
    <source>
        <dbReference type="EMBL" id="MQY03763.1"/>
    </source>
</evidence>
<dbReference type="SUPFAM" id="SSF52833">
    <property type="entry name" value="Thioredoxin-like"/>
    <property type="match status" value="1"/>
</dbReference>
<dbReference type="OrthoDB" id="4219236at2"/>
<dbReference type="GO" id="GO:0015035">
    <property type="term" value="F:protein-disulfide reductase activity"/>
    <property type="evidence" value="ECO:0007669"/>
    <property type="project" value="InterPro"/>
</dbReference>
<protein>
    <recommendedName>
        <fullName evidence="2">Thioredoxin</fullName>
    </recommendedName>
</protein>
<evidence type="ECO:0000256" key="1">
    <source>
        <dbReference type="ARBA" id="ARBA00023157"/>
    </source>
</evidence>
<dbReference type="RefSeq" id="WP_153531651.1">
    <property type="nucleotide sequence ID" value="NZ_WEGH01000001.1"/>
</dbReference>
<dbReference type="EMBL" id="WEGH01000001">
    <property type="protein sequence ID" value="MQY03763.1"/>
    <property type="molecule type" value="Genomic_DNA"/>
</dbReference>
<dbReference type="Proteomes" id="UP000487268">
    <property type="component" value="Unassembled WGS sequence"/>
</dbReference>
<accession>A0A7K0BRE0</accession>